<dbReference type="InterPro" id="IPR029061">
    <property type="entry name" value="THDP-binding"/>
</dbReference>
<accession>Q057U2</accession>
<evidence type="ECO:0000256" key="5">
    <source>
        <dbReference type="ARBA" id="ARBA00017172"/>
    </source>
</evidence>
<evidence type="ECO:0000256" key="3">
    <source>
        <dbReference type="ARBA" id="ARBA00011739"/>
    </source>
</evidence>
<dbReference type="GO" id="GO:0004739">
    <property type="term" value="F:pyruvate dehydrogenase (acetyl-transferring) activity"/>
    <property type="evidence" value="ECO:0007669"/>
    <property type="project" value="UniProtKB-EC"/>
</dbReference>
<evidence type="ECO:0000256" key="6">
    <source>
        <dbReference type="ARBA" id="ARBA00023002"/>
    </source>
</evidence>
<dbReference type="InterPro" id="IPR051157">
    <property type="entry name" value="PDH/Transketolase"/>
</dbReference>
<evidence type="ECO:0000256" key="1">
    <source>
        <dbReference type="ARBA" id="ARBA00001964"/>
    </source>
</evidence>
<comment type="cofactor">
    <cofactor evidence="1 10">
        <name>thiamine diphosphate</name>
        <dbReference type="ChEBI" id="CHEBI:58937"/>
    </cofactor>
</comment>
<name>Q057U2_BUCCC</name>
<comment type="cofactor">
    <cofactor evidence="11">
        <name>Mg(2+)</name>
        <dbReference type="ChEBI" id="CHEBI:18420"/>
    </cofactor>
</comment>
<evidence type="ECO:0000259" key="13">
    <source>
        <dbReference type="Pfam" id="PF17831"/>
    </source>
</evidence>
<dbReference type="InterPro" id="IPR035807">
    <property type="entry name" value="PDC_E1_N"/>
</dbReference>
<dbReference type="InterPro" id="IPR009014">
    <property type="entry name" value="Transketo_C/PFOR_II"/>
</dbReference>
<evidence type="ECO:0000256" key="9">
    <source>
        <dbReference type="ARBA" id="ARBA00051231"/>
    </source>
</evidence>
<organism evidence="15 16">
    <name type="scientific">Buchnera aphidicola subsp. Cinara cedri (strain Cc)</name>
    <dbReference type="NCBI Taxonomy" id="372461"/>
    <lineage>
        <taxon>Bacteria</taxon>
        <taxon>Pseudomonadati</taxon>
        <taxon>Pseudomonadota</taxon>
        <taxon>Gammaproteobacteria</taxon>
        <taxon>Enterobacterales</taxon>
        <taxon>Erwiniaceae</taxon>
        <taxon>Buchnera</taxon>
    </lineage>
</organism>
<dbReference type="PIRSF" id="PIRSF000156">
    <property type="entry name" value="Pyruvate_dh_E1"/>
    <property type="match status" value="1"/>
</dbReference>
<dbReference type="KEGG" id="bcc:BCc_131"/>
<reference evidence="15 16" key="1">
    <citation type="journal article" date="2006" name="Science">
        <title>A small microbial genome: the end of a long symbiotic relationship?</title>
        <authorList>
            <person name="Perez-Brocal V."/>
            <person name="Gil R."/>
            <person name="Ramos S."/>
            <person name="Lamelas A."/>
            <person name="Postigo M."/>
            <person name="Michelena J.M."/>
            <person name="Silva F.J."/>
            <person name="Moya A."/>
            <person name="Latorre A."/>
        </authorList>
    </citation>
    <scope>NUCLEOTIDE SEQUENCE [LARGE SCALE GENOMIC DNA]</scope>
    <source>
        <strain evidence="16">Cc</strain>
    </source>
</reference>
<evidence type="ECO:0000259" key="12">
    <source>
        <dbReference type="Pfam" id="PF00456"/>
    </source>
</evidence>
<dbReference type="InterPro" id="IPR041621">
    <property type="entry name" value="PDH_E1_M"/>
</dbReference>
<dbReference type="STRING" id="372461.BCc_131"/>
<dbReference type="EC" id="1.2.4.1" evidence="4 10"/>
<dbReference type="FunFam" id="3.40.50.970:FF:000011">
    <property type="entry name" value="Pyruvate dehydrogenase E1 component"/>
    <property type="match status" value="1"/>
</dbReference>
<evidence type="ECO:0000256" key="2">
    <source>
        <dbReference type="ARBA" id="ARBA00003157"/>
    </source>
</evidence>
<dbReference type="GO" id="GO:0000287">
    <property type="term" value="F:magnesium ion binding"/>
    <property type="evidence" value="ECO:0007669"/>
    <property type="project" value="UniProtKB-ARBA"/>
</dbReference>
<keyword evidence="6 10" id="KW-0560">Oxidoreductase</keyword>
<dbReference type="PANTHER" id="PTHR43825">
    <property type="entry name" value="PYRUVATE DEHYDROGENASE E1 COMPONENT"/>
    <property type="match status" value="1"/>
</dbReference>
<comment type="function">
    <text evidence="2 10">Component of the pyruvate dehydrogenase (PDH) complex, that catalyzes the overall conversion of pyruvate to acetyl-CoA and CO(2).</text>
</comment>
<comment type="subunit">
    <text evidence="3">Homodimer. Part of the PDH complex, consisting of multiple copies of pyruvate dehydrogenase (E1), dihydrolipoamide acetyltransferase (E2) and lipoamide dehydrogenase (E3).</text>
</comment>
<dbReference type="Pfam" id="PF17831">
    <property type="entry name" value="PDH_E1_M"/>
    <property type="match status" value="1"/>
</dbReference>
<keyword evidence="11" id="KW-0460">Magnesium</keyword>
<dbReference type="Gene3D" id="3.40.50.920">
    <property type="match status" value="1"/>
</dbReference>
<dbReference type="InterPro" id="IPR005474">
    <property type="entry name" value="Transketolase_N"/>
</dbReference>
<dbReference type="Gene3D" id="3.40.50.970">
    <property type="match status" value="2"/>
</dbReference>
<keyword evidence="7 10" id="KW-0786">Thiamine pyrophosphate</keyword>
<dbReference type="SUPFAM" id="SSF52518">
    <property type="entry name" value="Thiamin diphosphate-binding fold (THDP-binding)"/>
    <property type="match status" value="2"/>
</dbReference>
<evidence type="ECO:0000256" key="10">
    <source>
        <dbReference type="PIRNR" id="PIRNR000156"/>
    </source>
</evidence>
<keyword evidence="16" id="KW-1185">Reference proteome</keyword>
<proteinExistence type="predicted"/>
<dbReference type="PANTHER" id="PTHR43825:SF3">
    <property type="entry name" value="PYRUVATE DEHYDROGENASE E1 COMPONENT"/>
    <property type="match status" value="1"/>
</dbReference>
<feature type="binding site" evidence="11">
    <location>
        <position position="262"/>
    </location>
    <ligand>
        <name>Mg(2+)</name>
        <dbReference type="ChEBI" id="CHEBI:18420"/>
    </ligand>
</feature>
<keyword evidence="11" id="KW-0479">Metal-binding</keyword>
<evidence type="ECO:0000256" key="7">
    <source>
        <dbReference type="ARBA" id="ARBA00023052"/>
    </source>
</evidence>
<evidence type="ECO:0000256" key="8">
    <source>
        <dbReference type="ARBA" id="ARBA00023317"/>
    </source>
</evidence>
<feature type="binding site" evidence="11">
    <location>
        <position position="230"/>
    </location>
    <ligand>
        <name>Mg(2+)</name>
        <dbReference type="ChEBI" id="CHEBI:18420"/>
    </ligand>
</feature>
<dbReference type="Pfam" id="PF00456">
    <property type="entry name" value="Transketolase_N"/>
    <property type="match status" value="1"/>
</dbReference>
<dbReference type="Pfam" id="PF22613">
    <property type="entry name" value="Transketolase_C_1"/>
    <property type="match status" value="1"/>
</dbReference>
<dbReference type="SUPFAM" id="SSF52922">
    <property type="entry name" value="TK C-terminal domain-like"/>
    <property type="match status" value="1"/>
</dbReference>
<dbReference type="InterPro" id="IPR055152">
    <property type="entry name" value="Transketolase-like_C_2"/>
</dbReference>
<dbReference type="NCBIfam" id="TIGR00759">
    <property type="entry name" value="aceE"/>
    <property type="match status" value="1"/>
</dbReference>
<dbReference type="AlphaFoldDB" id="Q057U2"/>
<feature type="domain" description="Transketolase-like C-terminal" evidence="14">
    <location>
        <begin position="712"/>
        <end position="844"/>
    </location>
</feature>
<dbReference type="eggNOG" id="COG2609">
    <property type="taxonomic scope" value="Bacteria"/>
</dbReference>
<dbReference type="Proteomes" id="UP000000669">
    <property type="component" value="Chromosome"/>
</dbReference>
<evidence type="ECO:0000313" key="16">
    <source>
        <dbReference type="Proteomes" id="UP000000669"/>
    </source>
</evidence>
<feature type="binding site" evidence="11">
    <location>
        <position position="260"/>
    </location>
    <ligand>
        <name>Mg(2+)</name>
        <dbReference type="ChEBI" id="CHEBI:18420"/>
    </ligand>
</feature>
<dbReference type="EMBL" id="CP000263">
    <property type="protein sequence ID" value="ABJ90607.1"/>
    <property type="molecule type" value="Genomic_DNA"/>
</dbReference>
<dbReference type="HOGENOM" id="CLU_009154_2_0_6"/>
<dbReference type="OrthoDB" id="9759664at2"/>
<gene>
    <name evidence="15" type="primary">aceE</name>
    <name evidence="15" type="ordered locus">BCc_131</name>
</gene>
<evidence type="ECO:0000256" key="11">
    <source>
        <dbReference type="PIRSR" id="PIRSR000156-1"/>
    </source>
</evidence>
<dbReference type="CDD" id="cd02017">
    <property type="entry name" value="TPP_E1_EcPDC_like"/>
    <property type="match status" value="1"/>
</dbReference>
<dbReference type="FunFam" id="3.40.50.970:FF:000009">
    <property type="entry name" value="Pyruvate dehydrogenase E1 component"/>
    <property type="match status" value="1"/>
</dbReference>
<sequence>MSKDIFKDTDILETNEWIESINSVISRCGKKRACFLINKLLNLDVLQDYHLYKKNFTHYINTIHVNDEFKYPGNIYLEEKICSAVRWNAIMIVLHASRKNLDLGGHISSFQSSAMIYEVCFNHFFRASNNYDGGDLIYFQGHSAPGIYARAFLENRLTDKQMYNFRQETNNLGLSSYPHPKLMSNFWQFPTVSMGLSAISAIYQAKFLKYLMNRNLKDTSKQKVYAFLGDGEMDESESKGAITIAAREKLDNLIFVVNCNLQRLDGPVLGNGKIINELNDIFSGAGWYVIKVIWGSEWDYLLKKDYSGHLKKLMNETLDGDYQTFSSKNGAYIRKHFFGRYKETKKLVENMTDNDIENLKKGGHDFKKIYSAFCLAQSIKNKPVIILIHTIKGYGLGKIAEGKNIAHQIKNLDIQDLEHLKKHLKIELDSKSTKQLSFIKFSSNSEEYKYICNQRKKLYGYVPKRLENFTEKLVIPELNDFSSLFKEQKRPISTTVIFIRILNILLKNIHLKNRIVPIIADEARTFGMEGFFRQIGIYNYQGQKYIPADKDQFFYYKEDYTGQILQEGINELGACSSWLAAATSYSTNNFPMIPFYIYYSMFGFQRIGDFLWSCGDQKARGFLIGATAGKTTLNGEGLQHADGHSHILSSTIPNCVSYDPTYSYELAVIIQSGLTRMYGEKQEDIFYYITTYNENYVMPKMSEDMVYGICKGAYKLDTLKGNNGHIQFLGSGSILCVIRNAADILLSDYNIGSDIYSVTSFTEIARDGQDCFRWNMRNPLSKKRTPYITSIMNNSPAIAVTDYMKIFSEQIRAYIPAKVFNVLGTDGYGRSDSREKLRCFFEIDETNIICSALHALVVQGDIDSSIFLDALKKFNIFSNKLNPRLA</sequence>
<feature type="domain" description="Pyruvate dehydrogenase E1 component middle" evidence="13">
    <location>
        <begin position="475"/>
        <end position="699"/>
    </location>
</feature>
<protein>
    <recommendedName>
        <fullName evidence="5 10">Pyruvate dehydrogenase E1 component</fullName>
        <ecNumber evidence="4 10">1.2.4.1</ecNumber>
    </recommendedName>
</protein>
<evidence type="ECO:0000259" key="14">
    <source>
        <dbReference type="Pfam" id="PF22613"/>
    </source>
</evidence>
<dbReference type="RefSeq" id="WP_011672526.1">
    <property type="nucleotide sequence ID" value="NC_008513.1"/>
</dbReference>
<dbReference type="InterPro" id="IPR004660">
    <property type="entry name" value="PDH_E1"/>
</dbReference>
<evidence type="ECO:0000313" key="15">
    <source>
        <dbReference type="EMBL" id="ABJ90607.1"/>
    </source>
</evidence>
<feature type="domain" description="Transketolase N-terminal" evidence="12">
    <location>
        <begin position="105"/>
        <end position="296"/>
    </location>
</feature>
<comment type="catalytic activity">
    <reaction evidence="9 10">
        <text>N(6)-[(R)-lipoyl]-L-lysyl-[protein] + pyruvate + H(+) = N(6)-[(R)-S(8)-acetyldihydrolipoyl]-L-lysyl-[protein] + CO2</text>
        <dbReference type="Rhea" id="RHEA:19189"/>
        <dbReference type="Rhea" id="RHEA-COMP:10474"/>
        <dbReference type="Rhea" id="RHEA-COMP:10478"/>
        <dbReference type="ChEBI" id="CHEBI:15361"/>
        <dbReference type="ChEBI" id="CHEBI:15378"/>
        <dbReference type="ChEBI" id="CHEBI:16526"/>
        <dbReference type="ChEBI" id="CHEBI:83099"/>
        <dbReference type="ChEBI" id="CHEBI:83111"/>
        <dbReference type="EC" id="1.2.4.1"/>
    </reaction>
</comment>
<evidence type="ECO:0000256" key="4">
    <source>
        <dbReference type="ARBA" id="ARBA00012281"/>
    </source>
</evidence>
<keyword evidence="8 10" id="KW-0670">Pyruvate</keyword>